<dbReference type="RefSeq" id="WP_104321953.1">
    <property type="nucleotide sequence ID" value="NZ_PSSX01000008.1"/>
</dbReference>
<dbReference type="Proteomes" id="UP000239917">
    <property type="component" value="Unassembled WGS sequence"/>
</dbReference>
<comment type="cofactor">
    <cofactor evidence="1">
        <name>FAD</name>
        <dbReference type="ChEBI" id="CHEBI:57692"/>
    </cofactor>
</comment>
<evidence type="ECO:0000256" key="3">
    <source>
        <dbReference type="ARBA" id="ARBA00022630"/>
    </source>
</evidence>
<dbReference type="PANTHER" id="PTHR43884">
    <property type="entry name" value="ACYL-COA DEHYDROGENASE"/>
    <property type="match status" value="1"/>
</dbReference>
<dbReference type="SUPFAM" id="SSF47203">
    <property type="entry name" value="Acyl-CoA dehydrogenase C-terminal domain-like"/>
    <property type="match status" value="1"/>
</dbReference>
<organism evidence="8 9">
    <name type="scientific">Marinobacter maroccanus</name>
    <dbReference type="NCBI Taxonomy" id="2055143"/>
    <lineage>
        <taxon>Bacteria</taxon>
        <taxon>Pseudomonadati</taxon>
        <taxon>Pseudomonadota</taxon>
        <taxon>Gammaproteobacteria</taxon>
        <taxon>Pseudomonadales</taxon>
        <taxon>Marinobacteraceae</taxon>
        <taxon>Marinobacter</taxon>
    </lineage>
</organism>
<dbReference type="EMBL" id="PSSX01000008">
    <property type="protein sequence ID" value="PPI84133.1"/>
    <property type="molecule type" value="Genomic_DNA"/>
</dbReference>
<evidence type="ECO:0000259" key="7">
    <source>
        <dbReference type="Pfam" id="PF02771"/>
    </source>
</evidence>
<dbReference type="InterPro" id="IPR037069">
    <property type="entry name" value="AcylCoA_DH/ox_N_sf"/>
</dbReference>
<evidence type="ECO:0000256" key="5">
    <source>
        <dbReference type="ARBA" id="ARBA00023002"/>
    </source>
</evidence>
<comment type="caution">
    <text evidence="8">The sequence shown here is derived from an EMBL/GenBank/DDBJ whole genome shotgun (WGS) entry which is preliminary data.</text>
</comment>
<dbReference type="GO" id="GO:0003995">
    <property type="term" value="F:acyl-CoA dehydrogenase activity"/>
    <property type="evidence" value="ECO:0007669"/>
    <property type="project" value="TreeGrafter"/>
</dbReference>
<dbReference type="SUPFAM" id="SSF56645">
    <property type="entry name" value="Acyl-CoA dehydrogenase NM domain-like"/>
    <property type="match status" value="1"/>
</dbReference>
<feature type="domain" description="Acyl-CoA dehydrogenase/oxidase N-terminal" evidence="7">
    <location>
        <begin position="6"/>
        <end position="118"/>
    </location>
</feature>
<proteinExistence type="inferred from homology"/>
<evidence type="ECO:0000313" key="8">
    <source>
        <dbReference type="EMBL" id="PPI84133.1"/>
    </source>
</evidence>
<dbReference type="Gene3D" id="1.20.140.10">
    <property type="entry name" value="Butyryl-CoA Dehydrogenase, subunit A, domain 3"/>
    <property type="match status" value="1"/>
</dbReference>
<dbReference type="CDD" id="cd00567">
    <property type="entry name" value="ACAD"/>
    <property type="match status" value="1"/>
</dbReference>
<sequence>MNFELNEEQQMLADTVERLVRNTYSFEQREVFYQSPRGYSPEFWRQLSELGITSVPIAAEYEGFGGTGVENMLVMKELGRGLCLEPYLHSQIYAAGLVEQLGSAEQRQSILPAVAAGERLLTVADEEAGSHYHPEAIECQAVPCERGWRLSGRKRVVIGGELAHTILVTARMSDGEGVSLFLLDPAAEGVSRTGYPCIDGPRACDLALADVYVEADSLLGPAGKAAPALAYQRGRAVAAQCAEAVGSMEEAFRLTLDYLKTRQQFGSPIGRFQALQHRMAEMRGELELARSMTILAACVADDPDSESRSRRLAAAKFTVARASQLIAEQSVQLHGGIGMTWEYSLAHHAKRLVMLTHQFGDDDFHLGQYSALLEVPRQASQQVA</sequence>
<keyword evidence="4" id="KW-0274">FAD</keyword>
<dbReference type="Gene3D" id="2.40.110.10">
    <property type="entry name" value="Butyryl-CoA Dehydrogenase, subunit A, domain 2"/>
    <property type="match status" value="1"/>
</dbReference>
<dbReference type="InterPro" id="IPR013786">
    <property type="entry name" value="AcylCoA_DH/ox_N"/>
</dbReference>
<dbReference type="InterPro" id="IPR009075">
    <property type="entry name" value="AcylCo_DH/oxidase_C"/>
</dbReference>
<dbReference type="OrthoDB" id="9769473at2"/>
<gene>
    <name evidence="8" type="ORF">KEHDKFFH_10920</name>
</gene>
<evidence type="ECO:0000256" key="2">
    <source>
        <dbReference type="ARBA" id="ARBA00009347"/>
    </source>
</evidence>
<dbReference type="Gene3D" id="1.10.540.10">
    <property type="entry name" value="Acyl-CoA dehydrogenase/oxidase, N-terminal domain"/>
    <property type="match status" value="1"/>
</dbReference>
<dbReference type="GO" id="GO:0050660">
    <property type="term" value="F:flavin adenine dinucleotide binding"/>
    <property type="evidence" value="ECO:0007669"/>
    <property type="project" value="InterPro"/>
</dbReference>
<dbReference type="Pfam" id="PF02771">
    <property type="entry name" value="Acyl-CoA_dh_N"/>
    <property type="match status" value="1"/>
</dbReference>
<dbReference type="PANTHER" id="PTHR43884:SF20">
    <property type="entry name" value="ACYL-COA DEHYDROGENASE FADE28"/>
    <property type="match status" value="1"/>
</dbReference>
<evidence type="ECO:0000256" key="1">
    <source>
        <dbReference type="ARBA" id="ARBA00001974"/>
    </source>
</evidence>
<protein>
    <submittedName>
        <fullName evidence="8">Pimeloyl-CoA dehydrogenase small subunit</fullName>
    </submittedName>
</protein>
<keyword evidence="9" id="KW-1185">Reference proteome</keyword>
<evidence type="ECO:0000259" key="6">
    <source>
        <dbReference type="Pfam" id="PF00441"/>
    </source>
</evidence>
<feature type="domain" description="Acyl-CoA dehydrogenase/oxidase C-terminal" evidence="6">
    <location>
        <begin position="239"/>
        <end position="367"/>
    </location>
</feature>
<keyword evidence="3" id="KW-0285">Flavoprotein</keyword>
<dbReference type="InterPro" id="IPR036250">
    <property type="entry name" value="AcylCo_DH-like_C"/>
</dbReference>
<keyword evidence="5" id="KW-0560">Oxidoreductase</keyword>
<dbReference type="InterPro" id="IPR046373">
    <property type="entry name" value="Acyl-CoA_Oxase/DH_mid-dom_sf"/>
</dbReference>
<comment type="similarity">
    <text evidence="2">Belongs to the acyl-CoA dehydrogenase family.</text>
</comment>
<evidence type="ECO:0000313" key="9">
    <source>
        <dbReference type="Proteomes" id="UP000239917"/>
    </source>
</evidence>
<dbReference type="InterPro" id="IPR009100">
    <property type="entry name" value="AcylCoA_DH/oxidase_NM_dom_sf"/>
</dbReference>
<name>A0A2S5Z9S7_9GAMM</name>
<reference evidence="8 9" key="1">
    <citation type="submission" date="2018-01" db="EMBL/GenBank/DDBJ databases">
        <title>Complete genome sequences of the type strains of Marinobacter flavimaris and Marinobacter maroccanus.</title>
        <authorList>
            <person name="Palau M."/>
            <person name="Boujida N."/>
            <person name="Manresa A."/>
            <person name="Minana-Galbis D."/>
        </authorList>
    </citation>
    <scope>NUCLEOTIDE SEQUENCE [LARGE SCALE GENOMIC DNA]</scope>
    <source>
        <strain evidence="8 9">N4</strain>
    </source>
</reference>
<accession>A0A2S5Z9S7</accession>
<dbReference type="Pfam" id="PF00441">
    <property type="entry name" value="Acyl-CoA_dh_1"/>
    <property type="match status" value="1"/>
</dbReference>
<evidence type="ECO:0000256" key="4">
    <source>
        <dbReference type="ARBA" id="ARBA00022827"/>
    </source>
</evidence>
<dbReference type="AlphaFoldDB" id="A0A2S5Z9S7"/>